<dbReference type="EMBL" id="LAZR01068265">
    <property type="protein sequence ID" value="KKK49960.1"/>
    <property type="molecule type" value="Genomic_DNA"/>
</dbReference>
<evidence type="ECO:0000313" key="1">
    <source>
        <dbReference type="EMBL" id="KKK49960.1"/>
    </source>
</evidence>
<protein>
    <submittedName>
        <fullName evidence="1">Uncharacterized protein</fullName>
    </submittedName>
</protein>
<proteinExistence type="predicted"/>
<feature type="non-terminal residue" evidence="1">
    <location>
        <position position="141"/>
    </location>
</feature>
<organism evidence="1">
    <name type="scientific">marine sediment metagenome</name>
    <dbReference type="NCBI Taxonomy" id="412755"/>
    <lineage>
        <taxon>unclassified sequences</taxon>
        <taxon>metagenomes</taxon>
        <taxon>ecological metagenomes</taxon>
    </lineage>
</organism>
<comment type="caution">
    <text evidence="1">The sequence shown here is derived from an EMBL/GenBank/DDBJ whole genome shotgun (WGS) entry which is preliminary data.</text>
</comment>
<sequence length="141" mass="16429">MTNEQWGAGDPSKWSDWGSVKIGKREMKLIWGEHKHHYSDNRMYVIPEEGEPIDFDGHRILTDVVLRSRNYLKESELSGNEYRKGGTGEILADGEVVYEFFFRDIQWALLKAHSLIGKLSEHSSGWMIKSEREKLIGRKIY</sequence>
<accession>A0A0F8WNW2</accession>
<reference evidence="1" key="1">
    <citation type="journal article" date="2015" name="Nature">
        <title>Complex archaea that bridge the gap between prokaryotes and eukaryotes.</title>
        <authorList>
            <person name="Spang A."/>
            <person name="Saw J.H."/>
            <person name="Jorgensen S.L."/>
            <person name="Zaremba-Niedzwiedzka K."/>
            <person name="Martijn J."/>
            <person name="Lind A.E."/>
            <person name="van Eijk R."/>
            <person name="Schleper C."/>
            <person name="Guy L."/>
            <person name="Ettema T.J."/>
        </authorList>
    </citation>
    <scope>NUCLEOTIDE SEQUENCE</scope>
</reference>
<gene>
    <name evidence="1" type="ORF">LCGC14_3129790</name>
</gene>
<name>A0A0F8WNW2_9ZZZZ</name>
<dbReference type="AlphaFoldDB" id="A0A0F8WNW2"/>